<dbReference type="PROSITE" id="PS00936">
    <property type="entry name" value="RIBOSOMAL_L35"/>
    <property type="match status" value="1"/>
</dbReference>
<dbReference type="HAMAP" id="MF_00514">
    <property type="entry name" value="Ribosomal_bL35"/>
    <property type="match status" value="1"/>
</dbReference>
<keyword evidence="2 5" id="KW-0689">Ribosomal protein</keyword>
<geneLocation type="chloroplast" evidence="6"/>
<protein>
    <recommendedName>
        <fullName evidence="4 5">Large ribosomal subunit protein bL35c</fullName>
    </recommendedName>
</protein>
<dbReference type="InterPro" id="IPR001706">
    <property type="entry name" value="Ribosomal_bL35"/>
</dbReference>
<sequence>MYKLKTIKSIGKRFKVTHTKKFLRRQACKNHLLEKKSTNRKRKLRKLFYVSVSDKCNFKNSLPYR</sequence>
<dbReference type="GeneID" id="33355245"/>
<gene>
    <name evidence="5 6" type="primary">rpl35</name>
</gene>
<proteinExistence type="inferred from homology"/>
<accession>A0A1Z1M808</accession>
<evidence type="ECO:0000313" key="6">
    <source>
        <dbReference type="EMBL" id="ARW62099.1"/>
    </source>
</evidence>
<dbReference type="EMBL" id="MF101421">
    <property type="protein sequence ID" value="ARW62099.1"/>
    <property type="molecule type" value="Genomic_DNA"/>
</dbReference>
<dbReference type="GO" id="GO:0003735">
    <property type="term" value="F:structural constituent of ribosome"/>
    <property type="evidence" value="ECO:0007669"/>
    <property type="project" value="InterPro"/>
</dbReference>
<reference evidence="6" key="1">
    <citation type="journal article" date="2017" name="J. Phycol.">
        <title>Analysis of chloroplast genomes and a supermatrix inform reclassification of the Rhodomelaceae (Rhodophyta).</title>
        <authorList>
            <person name="Diaz-Tapia P."/>
            <person name="Maggs C.A."/>
            <person name="West J.A."/>
            <person name="Verbruggen H."/>
        </authorList>
    </citation>
    <scope>NUCLEOTIDE SEQUENCE</scope>
    <source>
        <strain evidence="6">JW3897</strain>
    </source>
</reference>
<dbReference type="PANTHER" id="PTHR33343">
    <property type="entry name" value="54S RIBOSOMAL PROTEIN BL35M"/>
    <property type="match status" value="1"/>
</dbReference>
<dbReference type="RefSeq" id="YP_009393537.1">
    <property type="nucleotide sequence ID" value="NC_035268.1"/>
</dbReference>
<name>A0A1Z1M808_9FLOR</name>
<dbReference type="InterPro" id="IPR037229">
    <property type="entry name" value="Ribosomal_bL35_sf"/>
</dbReference>
<keyword evidence="6" id="KW-0150">Chloroplast</keyword>
<dbReference type="GO" id="GO:0015934">
    <property type="term" value="C:large ribosomal subunit"/>
    <property type="evidence" value="ECO:0007669"/>
    <property type="project" value="TreeGrafter"/>
</dbReference>
<dbReference type="PANTHER" id="PTHR33343:SF1">
    <property type="entry name" value="LARGE RIBOSOMAL SUBUNIT PROTEIN BL35M"/>
    <property type="match status" value="1"/>
</dbReference>
<evidence type="ECO:0000256" key="3">
    <source>
        <dbReference type="ARBA" id="ARBA00023274"/>
    </source>
</evidence>
<keyword evidence="6" id="KW-0934">Plastid</keyword>
<dbReference type="InterPro" id="IPR021137">
    <property type="entry name" value="Ribosomal_bL35-like"/>
</dbReference>
<dbReference type="NCBIfam" id="TIGR00001">
    <property type="entry name" value="rpmI_bact"/>
    <property type="match status" value="1"/>
</dbReference>
<dbReference type="InterPro" id="IPR018265">
    <property type="entry name" value="Ribosomal_bL35_CS"/>
</dbReference>
<dbReference type="FunFam" id="4.10.410.60:FF:000001">
    <property type="entry name" value="50S ribosomal protein L35"/>
    <property type="match status" value="1"/>
</dbReference>
<comment type="subcellular location">
    <subcellularLocation>
        <location evidence="5">Plastid</location>
        <location evidence="5">Chloroplast</location>
    </subcellularLocation>
</comment>
<evidence type="ECO:0000256" key="2">
    <source>
        <dbReference type="ARBA" id="ARBA00022980"/>
    </source>
</evidence>
<dbReference type="AlphaFoldDB" id="A0A1Z1M808"/>
<evidence type="ECO:0000256" key="1">
    <source>
        <dbReference type="ARBA" id="ARBA00006598"/>
    </source>
</evidence>
<evidence type="ECO:0000256" key="4">
    <source>
        <dbReference type="ARBA" id="ARBA00072523"/>
    </source>
</evidence>
<dbReference type="PRINTS" id="PR00064">
    <property type="entry name" value="RIBOSOMALL35"/>
</dbReference>
<organism evidence="6">
    <name type="scientific">Bostrychia simpliciuscula</name>
    <dbReference type="NCBI Taxonomy" id="324754"/>
    <lineage>
        <taxon>Eukaryota</taxon>
        <taxon>Rhodophyta</taxon>
        <taxon>Florideophyceae</taxon>
        <taxon>Rhodymeniophycidae</taxon>
        <taxon>Ceramiales</taxon>
        <taxon>Rhodomelaceae</taxon>
        <taxon>Bostrychia</taxon>
    </lineage>
</organism>
<dbReference type="GO" id="GO:0009507">
    <property type="term" value="C:chloroplast"/>
    <property type="evidence" value="ECO:0007669"/>
    <property type="project" value="UniProtKB-SubCell"/>
</dbReference>
<dbReference type="SUPFAM" id="SSF143034">
    <property type="entry name" value="L35p-like"/>
    <property type="match status" value="1"/>
</dbReference>
<dbReference type="GO" id="GO:0006412">
    <property type="term" value="P:translation"/>
    <property type="evidence" value="ECO:0007669"/>
    <property type="project" value="UniProtKB-UniRule"/>
</dbReference>
<dbReference type="Gene3D" id="4.10.410.60">
    <property type="match status" value="1"/>
</dbReference>
<dbReference type="Pfam" id="PF01632">
    <property type="entry name" value="Ribosomal_L35p"/>
    <property type="match status" value="1"/>
</dbReference>
<comment type="similarity">
    <text evidence="1 5">Belongs to the bacterial ribosomal protein bL35 family.</text>
</comment>
<evidence type="ECO:0000256" key="5">
    <source>
        <dbReference type="HAMAP-Rule" id="MF_00514"/>
    </source>
</evidence>
<keyword evidence="3 5" id="KW-0687">Ribonucleoprotein</keyword>